<proteinExistence type="predicted"/>
<reference evidence="1 2" key="1">
    <citation type="submission" date="2017-10" db="EMBL/GenBank/DDBJ databases">
        <authorList>
            <consortium name="Urmite Genomes"/>
        </authorList>
    </citation>
    <scope>NUCLEOTIDE SEQUENCE [LARGE SCALE GENOMIC DNA]</scope>
    <source>
        <strain evidence="1 2">FB-527</strain>
    </source>
</reference>
<comment type="caution">
    <text evidence="1">The sequence shown here is derived from an EMBL/GenBank/DDBJ whole genome shotgun (WGS) entry which is preliminary data.</text>
</comment>
<keyword evidence="2" id="KW-1185">Reference proteome</keyword>
<organism evidence="1 2">
    <name type="scientific">Mycobacterium simulans</name>
    <dbReference type="NCBI Taxonomy" id="627089"/>
    <lineage>
        <taxon>Bacteria</taxon>
        <taxon>Bacillati</taxon>
        <taxon>Actinomycetota</taxon>
        <taxon>Actinomycetes</taxon>
        <taxon>Mycobacteriales</taxon>
        <taxon>Mycobacteriaceae</taxon>
        <taxon>Mycobacterium</taxon>
    </lineage>
</organism>
<gene>
    <name evidence="1" type="ORF">MSIMFB_02095</name>
</gene>
<dbReference type="RefSeq" id="WP_186242615.1">
    <property type="nucleotide sequence ID" value="NZ_OCTY01000002.1"/>
</dbReference>
<dbReference type="EMBL" id="OCTY01000002">
    <property type="protein sequence ID" value="SOJ54606.1"/>
    <property type="molecule type" value="Genomic_DNA"/>
</dbReference>
<dbReference type="Proteomes" id="UP000554965">
    <property type="component" value="Unassembled WGS sequence"/>
</dbReference>
<dbReference type="AlphaFoldDB" id="A0A7Z7IJA3"/>
<name>A0A7Z7IJA3_9MYCO</name>
<sequence>MSGPGWRILIGDVDGKLRALCKIQTLADGGYSVLCPYHSAREGWLFKLPLGLGHRPAAPTLVSVEYAVHYSASDRVKLSHHRDGLVQFSSEVKGRIKSGINPLTGQPRGIGVFSGPIDHGVPSGPAFGVTAWGMNSYMEIETPRQTDRIFRHEDLYHYLCTPASSNSYALEGWLFAAEMWHGVRGSADDMRIHVGGMKFGDHVLATREFRVIPLVNTESFLGLQVSRTKTSFPSPSGFLFGGPRELSKEGNQIIATYPAPDKLFANAESLDYTPNGE</sequence>
<evidence type="ECO:0000313" key="2">
    <source>
        <dbReference type="Proteomes" id="UP000554965"/>
    </source>
</evidence>
<protein>
    <submittedName>
        <fullName evidence="1">Uncharacterized protein</fullName>
    </submittedName>
</protein>
<accession>A0A7Z7IJA3</accession>
<evidence type="ECO:0000313" key="1">
    <source>
        <dbReference type="EMBL" id="SOJ54606.1"/>
    </source>
</evidence>